<dbReference type="Pfam" id="PF23139">
    <property type="entry name" value="OB_YrrC"/>
    <property type="match status" value="1"/>
</dbReference>
<accession>A0AAE0EUL1</accession>
<gene>
    <name evidence="3" type="ORF">CYMTET_49559</name>
</gene>
<feature type="domain" description="ATP-dependent RecD2 DNA helicase OB-fold" evidence="2">
    <location>
        <begin position="90"/>
        <end position="160"/>
    </location>
</feature>
<evidence type="ECO:0000313" key="4">
    <source>
        <dbReference type="Proteomes" id="UP001190700"/>
    </source>
</evidence>
<name>A0AAE0EUL1_9CHLO</name>
<dbReference type="Proteomes" id="UP001190700">
    <property type="component" value="Unassembled WGS sequence"/>
</dbReference>
<dbReference type="Pfam" id="PF14490">
    <property type="entry name" value="HHH_RecD2"/>
    <property type="match status" value="1"/>
</dbReference>
<protein>
    <recommendedName>
        <fullName evidence="5">RecD helicase-like helix-hairpin-helix domain-containing protein</fullName>
    </recommendedName>
</protein>
<evidence type="ECO:0000259" key="1">
    <source>
        <dbReference type="Pfam" id="PF14490"/>
    </source>
</evidence>
<dbReference type="InterPro" id="IPR029493">
    <property type="entry name" value="RecD2-like_HHH"/>
</dbReference>
<sequence length="328" mass="36942">MLGVRAGRAQLNSFAVFRVKTDISTLKLDYYLKNRSRQYRGEPVPLRCSPRTPYSGSGARTFLRSICSTSPGFDSGQRQQGRPDLRFRVEVEGVVSKIVFSNEENGWCVLKVQGEGQKDLITVVGHSPTVVPGEYLVAVGNWVNDRNFGRQLQASELRNFRPTTEEGMMRYLGSGLIEGIGTQYAKRLVKHFGNTIFEVITNSPTRLQEVKGIGPSRQQRITKSWTQQEETREIMIFLHSQEISPTHARRIHKKFGSEAVQEVKKNPYRLASEIRGIGFQTADKIASQLGFARTHELRLRAGVLFAVQERVAQVGLHLDGRSHDSGRI</sequence>
<dbReference type="Pfam" id="PF14520">
    <property type="entry name" value="HHH_5"/>
    <property type="match status" value="1"/>
</dbReference>
<keyword evidence="4" id="KW-1185">Reference proteome</keyword>
<comment type="caution">
    <text evidence="3">The sequence shown here is derived from an EMBL/GenBank/DDBJ whole genome shotgun (WGS) entry which is preliminary data.</text>
</comment>
<dbReference type="InterPro" id="IPR010994">
    <property type="entry name" value="RuvA_2-like"/>
</dbReference>
<dbReference type="AlphaFoldDB" id="A0AAE0EUL1"/>
<dbReference type="SUPFAM" id="SSF47781">
    <property type="entry name" value="RuvA domain 2-like"/>
    <property type="match status" value="1"/>
</dbReference>
<dbReference type="Gene3D" id="1.10.10.2220">
    <property type="match status" value="1"/>
</dbReference>
<feature type="domain" description="ATP-dependent RecD2 DNA helicase-like helix-hairpin-helix" evidence="1">
    <location>
        <begin position="228"/>
        <end position="313"/>
    </location>
</feature>
<evidence type="ECO:0008006" key="5">
    <source>
        <dbReference type="Google" id="ProtNLM"/>
    </source>
</evidence>
<organism evidence="3 4">
    <name type="scientific">Cymbomonas tetramitiformis</name>
    <dbReference type="NCBI Taxonomy" id="36881"/>
    <lineage>
        <taxon>Eukaryota</taxon>
        <taxon>Viridiplantae</taxon>
        <taxon>Chlorophyta</taxon>
        <taxon>Pyramimonadophyceae</taxon>
        <taxon>Pyramimonadales</taxon>
        <taxon>Pyramimonadaceae</taxon>
        <taxon>Cymbomonas</taxon>
    </lineage>
</organism>
<evidence type="ECO:0000259" key="2">
    <source>
        <dbReference type="Pfam" id="PF23139"/>
    </source>
</evidence>
<reference evidence="3 4" key="1">
    <citation type="journal article" date="2015" name="Genome Biol. Evol.">
        <title>Comparative Genomics of a Bacterivorous Green Alga Reveals Evolutionary Causalities and Consequences of Phago-Mixotrophic Mode of Nutrition.</title>
        <authorList>
            <person name="Burns J.A."/>
            <person name="Paasch A."/>
            <person name="Narechania A."/>
            <person name="Kim E."/>
        </authorList>
    </citation>
    <scope>NUCLEOTIDE SEQUENCE [LARGE SCALE GENOMIC DNA]</scope>
    <source>
        <strain evidence="3 4">PLY_AMNH</strain>
    </source>
</reference>
<evidence type="ECO:0000313" key="3">
    <source>
        <dbReference type="EMBL" id="KAK3240622.1"/>
    </source>
</evidence>
<proteinExistence type="predicted"/>
<dbReference type="Gene3D" id="1.10.150.20">
    <property type="entry name" value="5' to 3' exonuclease, C-terminal subdomain"/>
    <property type="match status" value="1"/>
</dbReference>
<dbReference type="EMBL" id="LGRX02033589">
    <property type="protein sequence ID" value="KAK3240622.1"/>
    <property type="molecule type" value="Genomic_DNA"/>
</dbReference>
<dbReference type="InterPro" id="IPR055446">
    <property type="entry name" value="RecD2_N_OB"/>
</dbReference>